<name>A0AAP0ERI6_9MAGN</name>
<protein>
    <submittedName>
        <fullName evidence="2">Uncharacterized protein</fullName>
    </submittedName>
</protein>
<evidence type="ECO:0000313" key="3">
    <source>
        <dbReference type="Proteomes" id="UP001420932"/>
    </source>
</evidence>
<sequence length="157" mass="17128">MRRRFGLGLGMIVGPQFAVCECGGAANIALHASHYQQLQEIFSIVKGTVQARPAVTEVTHVRAEIVSPIPETPAEDTPSTPIDTGVKAIVEVRQTRKFPRQYWEKSYGGTNLEDTSCTGRINANAAEYIINSTGRRGRCLVAYYGSVDGEQSVPEED</sequence>
<keyword evidence="1" id="KW-0732">Signal</keyword>
<organism evidence="2 3">
    <name type="scientific">Stephania yunnanensis</name>
    <dbReference type="NCBI Taxonomy" id="152371"/>
    <lineage>
        <taxon>Eukaryota</taxon>
        <taxon>Viridiplantae</taxon>
        <taxon>Streptophyta</taxon>
        <taxon>Embryophyta</taxon>
        <taxon>Tracheophyta</taxon>
        <taxon>Spermatophyta</taxon>
        <taxon>Magnoliopsida</taxon>
        <taxon>Ranunculales</taxon>
        <taxon>Menispermaceae</taxon>
        <taxon>Menispermoideae</taxon>
        <taxon>Cissampelideae</taxon>
        <taxon>Stephania</taxon>
    </lineage>
</organism>
<proteinExistence type="predicted"/>
<comment type="caution">
    <text evidence="2">The sequence shown here is derived from an EMBL/GenBank/DDBJ whole genome shotgun (WGS) entry which is preliminary data.</text>
</comment>
<feature type="signal peptide" evidence="1">
    <location>
        <begin position="1"/>
        <end position="20"/>
    </location>
</feature>
<accession>A0AAP0ERI6</accession>
<dbReference type="Proteomes" id="UP001420932">
    <property type="component" value="Unassembled WGS sequence"/>
</dbReference>
<evidence type="ECO:0000313" key="2">
    <source>
        <dbReference type="EMBL" id="KAK9098066.1"/>
    </source>
</evidence>
<reference evidence="2 3" key="1">
    <citation type="submission" date="2024-01" db="EMBL/GenBank/DDBJ databases">
        <title>Genome assemblies of Stephania.</title>
        <authorList>
            <person name="Yang L."/>
        </authorList>
    </citation>
    <scope>NUCLEOTIDE SEQUENCE [LARGE SCALE GENOMIC DNA]</scope>
    <source>
        <strain evidence="2">YNDBR</strain>
        <tissue evidence="2">Leaf</tissue>
    </source>
</reference>
<dbReference type="EMBL" id="JBBNAF010000011">
    <property type="protein sequence ID" value="KAK9098066.1"/>
    <property type="molecule type" value="Genomic_DNA"/>
</dbReference>
<dbReference type="AlphaFoldDB" id="A0AAP0ERI6"/>
<keyword evidence="3" id="KW-1185">Reference proteome</keyword>
<gene>
    <name evidence="2" type="ORF">Syun_025111</name>
</gene>
<feature type="chain" id="PRO_5042884169" evidence="1">
    <location>
        <begin position="21"/>
        <end position="157"/>
    </location>
</feature>
<evidence type="ECO:0000256" key="1">
    <source>
        <dbReference type="SAM" id="SignalP"/>
    </source>
</evidence>